<protein>
    <submittedName>
        <fullName evidence="2">Uncharacterized protein</fullName>
    </submittedName>
</protein>
<name>A0ABS9KLG4_9BACT</name>
<proteinExistence type="predicted"/>
<dbReference type="RefSeq" id="WP_237868335.1">
    <property type="nucleotide sequence ID" value="NZ_JAKLTR010000001.1"/>
</dbReference>
<feature type="transmembrane region" description="Helical" evidence="1">
    <location>
        <begin position="18"/>
        <end position="37"/>
    </location>
</feature>
<evidence type="ECO:0000313" key="3">
    <source>
        <dbReference type="Proteomes" id="UP001165367"/>
    </source>
</evidence>
<gene>
    <name evidence="2" type="ORF">LZZ85_02425</name>
</gene>
<reference evidence="2" key="1">
    <citation type="submission" date="2022-01" db="EMBL/GenBank/DDBJ databases">
        <authorList>
            <person name="Jo J.-H."/>
            <person name="Im W.-T."/>
        </authorList>
    </citation>
    <scope>NUCLEOTIDE SEQUENCE</scope>
    <source>
        <strain evidence="2">NA20</strain>
    </source>
</reference>
<keyword evidence="1" id="KW-0472">Membrane</keyword>
<comment type="caution">
    <text evidence="2">The sequence shown here is derived from an EMBL/GenBank/DDBJ whole genome shotgun (WGS) entry which is preliminary data.</text>
</comment>
<feature type="transmembrane region" description="Helical" evidence="1">
    <location>
        <begin position="49"/>
        <end position="70"/>
    </location>
</feature>
<organism evidence="2 3">
    <name type="scientific">Terrimonas ginsenosidimutans</name>
    <dbReference type="NCBI Taxonomy" id="2908004"/>
    <lineage>
        <taxon>Bacteria</taxon>
        <taxon>Pseudomonadati</taxon>
        <taxon>Bacteroidota</taxon>
        <taxon>Chitinophagia</taxon>
        <taxon>Chitinophagales</taxon>
        <taxon>Chitinophagaceae</taxon>
        <taxon>Terrimonas</taxon>
    </lineage>
</organism>
<feature type="transmembrane region" description="Helical" evidence="1">
    <location>
        <begin position="82"/>
        <end position="103"/>
    </location>
</feature>
<keyword evidence="1" id="KW-0812">Transmembrane</keyword>
<dbReference type="Proteomes" id="UP001165367">
    <property type="component" value="Unassembled WGS sequence"/>
</dbReference>
<dbReference type="EMBL" id="JAKLTR010000001">
    <property type="protein sequence ID" value="MCG2613110.1"/>
    <property type="molecule type" value="Genomic_DNA"/>
</dbReference>
<evidence type="ECO:0000313" key="2">
    <source>
        <dbReference type="EMBL" id="MCG2613110.1"/>
    </source>
</evidence>
<sequence>MIEILFSQRLKKFLKETFLLGLFMAVIVFAWVRLLFFEVPFSLSEDSMTLIKTILTSWLIMGVFRIFWYLLLRMIGALRPALIRSSGAVRWMILILLSVSLYACQTGGFRKGFSIDGTTGLSVKYDGISTKESRLVMNGETLNHTDIPLGENFTLINDGIDGLTIKDRQVSVGCSLVITDTAGRAIFSEPDLFADHGLFNKDSVQYLQCRVNTGAPMLPDEHYGVKVTFWDKYGTGKIENSVRVRIIDEP</sequence>
<keyword evidence="3" id="KW-1185">Reference proteome</keyword>
<evidence type="ECO:0000256" key="1">
    <source>
        <dbReference type="SAM" id="Phobius"/>
    </source>
</evidence>
<keyword evidence="1" id="KW-1133">Transmembrane helix</keyword>
<accession>A0ABS9KLG4</accession>